<dbReference type="AlphaFoldDB" id="A0A9P4U4Z2"/>
<sequence>MVFRRSRWYCWLALRLWSLSRRFEAYANSDGCFLHVPPGRRKFAYIALLCALYTCAEIAQYQYLGDSGAWLGNITAGTPLKTILPKDGGYGAVDMFYAPAHGTFIFTYTNNASDSTIYYQYLKPDHALLPYYIPSKGDLDLVENILKYNWSEPQVLYKANDIPEGESVQLAGPHLGYYEKDDITNGGTRMLITWTVSTGQDGGSRASGYELRSASIQWNSGADGVFVMNAVTYYGLVVCVGLFLW</sequence>
<proteinExistence type="predicted"/>
<keyword evidence="1" id="KW-0812">Transmembrane</keyword>
<dbReference type="OrthoDB" id="63533at2759"/>
<dbReference type="EMBL" id="MU007010">
    <property type="protein sequence ID" value="KAF2436553.1"/>
    <property type="molecule type" value="Genomic_DNA"/>
</dbReference>
<protein>
    <submittedName>
        <fullName evidence="2">Uncharacterized protein</fullName>
    </submittedName>
</protein>
<keyword evidence="1" id="KW-1133">Transmembrane helix</keyword>
<feature type="transmembrane region" description="Helical" evidence="1">
    <location>
        <begin position="225"/>
        <end position="244"/>
    </location>
</feature>
<name>A0A9P4U4Z2_9PEZI</name>
<evidence type="ECO:0000256" key="1">
    <source>
        <dbReference type="SAM" id="Phobius"/>
    </source>
</evidence>
<gene>
    <name evidence="2" type="ORF">EJ08DRAFT_150704</name>
</gene>
<comment type="caution">
    <text evidence="2">The sequence shown here is derived from an EMBL/GenBank/DDBJ whole genome shotgun (WGS) entry which is preliminary data.</text>
</comment>
<evidence type="ECO:0000313" key="2">
    <source>
        <dbReference type="EMBL" id="KAF2436553.1"/>
    </source>
</evidence>
<keyword evidence="3" id="KW-1185">Reference proteome</keyword>
<dbReference type="Proteomes" id="UP000800235">
    <property type="component" value="Unassembled WGS sequence"/>
</dbReference>
<keyword evidence="1" id="KW-0472">Membrane</keyword>
<evidence type="ECO:0000313" key="3">
    <source>
        <dbReference type="Proteomes" id="UP000800235"/>
    </source>
</evidence>
<reference evidence="2" key="1">
    <citation type="journal article" date="2020" name="Stud. Mycol.">
        <title>101 Dothideomycetes genomes: a test case for predicting lifestyles and emergence of pathogens.</title>
        <authorList>
            <person name="Haridas S."/>
            <person name="Albert R."/>
            <person name="Binder M."/>
            <person name="Bloem J."/>
            <person name="Labutti K."/>
            <person name="Salamov A."/>
            <person name="Andreopoulos B."/>
            <person name="Baker S."/>
            <person name="Barry K."/>
            <person name="Bills G."/>
            <person name="Bluhm B."/>
            <person name="Cannon C."/>
            <person name="Castanera R."/>
            <person name="Culley D."/>
            <person name="Daum C."/>
            <person name="Ezra D."/>
            <person name="Gonzalez J."/>
            <person name="Henrissat B."/>
            <person name="Kuo A."/>
            <person name="Liang C."/>
            <person name="Lipzen A."/>
            <person name="Lutzoni F."/>
            <person name="Magnuson J."/>
            <person name="Mondo S."/>
            <person name="Nolan M."/>
            <person name="Ohm R."/>
            <person name="Pangilinan J."/>
            <person name="Park H.-J."/>
            <person name="Ramirez L."/>
            <person name="Alfaro M."/>
            <person name="Sun H."/>
            <person name="Tritt A."/>
            <person name="Yoshinaga Y."/>
            <person name="Zwiers L.-H."/>
            <person name="Turgeon B."/>
            <person name="Goodwin S."/>
            <person name="Spatafora J."/>
            <person name="Crous P."/>
            <person name="Grigoriev I."/>
        </authorList>
    </citation>
    <scope>NUCLEOTIDE SEQUENCE</scope>
    <source>
        <strain evidence="2">CBS 130266</strain>
    </source>
</reference>
<accession>A0A9P4U4Z2</accession>
<organism evidence="2 3">
    <name type="scientific">Tothia fuscella</name>
    <dbReference type="NCBI Taxonomy" id="1048955"/>
    <lineage>
        <taxon>Eukaryota</taxon>
        <taxon>Fungi</taxon>
        <taxon>Dikarya</taxon>
        <taxon>Ascomycota</taxon>
        <taxon>Pezizomycotina</taxon>
        <taxon>Dothideomycetes</taxon>
        <taxon>Pleosporomycetidae</taxon>
        <taxon>Venturiales</taxon>
        <taxon>Cylindrosympodiaceae</taxon>
        <taxon>Tothia</taxon>
    </lineage>
</organism>